<dbReference type="Proteomes" id="UP000289859">
    <property type="component" value="Unassembled WGS sequence"/>
</dbReference>
<accession>A0A4Q0PFT5</accession>
<protein>
    <submittedName>
        <fullName evidence="1">Uncharacterized protein</fullName>
    </submittedName>
</protein>
<name>A0A4Q0PFT5_9FLAO</name>
<sequence>MFLQINIPDLTAPVIRGPRLNFGSFPFKVQLLKPFYRFLEFYYKRSLDKWFNRIDGIILSLEGSLDHINDLTPEQAKETLLGTKDVIEDVIKLENTMALRYLFKNSAETKIKYKYLLKLLYKIEARCHRIVYRNAPVIKTDKDLIDGVRNMNARYLNNNAI</sequence>
<proteinExistence type="predicted"/>
<dbReference type="EMBL" id="QOVK01000002">
    <property type="protein sequence ID" value="RXG25691.1"/>
    <property type="molecule type" value="Genomic_DNA"/>
</dbReference>
<comment type="caution">
    <text evidence="1">The sequence shown here is derived from an EMBL/GenBank/DDBJ whole genome shotgun (WGS) entry which is preliminary data.</text>
</comment>
<dbReference type="RefSeq" id="WP_128764496.1">
    <property type="nucleotide sequence ID" value="NZ_JBHUOO010000023.1"/>
</dbReference>
<gene>
    <name evidence="1" type="ORF">DSM02_858</name>
</gene>
<evidence type="ECO:0000313" key="2">
    <source>
        <dbReference type="Proteomes" id="UP000289859"/>
    </source>
</evidence>
<reference evidence="1 2" key="1">
    <citation type="submission" date="2018-07" db="EMBL/GenBank/DDBJ databases">
        <title>Leeuwenhoekiella genomics.</title>
        <authorList>
            <person name="Tahon G."/>
            <person name="Willems A."/>
        </authorList>
    </citation>
    <scope>NUCLEOTIDE SEQUENCE [LARGE SCALE GENOMIC DNA]</scope>
    <source>
        <strain evidence="1 2">LMG 29608</strain>
    </source>
</reference>
<keyword evidence="2" id="KW-1185">Reference proteome</keyword>
<dbReference type="AlphaFoldDB" id="A0A4Q0PFT5"/>
<evidence type="ECO:0000313" key="1">
    <source>
        <dbReference type="EMBL" id="RXG25691.1"/>
    </source>
</evidence>
<organism evidence="1 2">
    <name type="scientific">Leeuwenhoekiella polynyae</name>
    <dbReference type="NCBI Taxonomy" id="1550906"/>
    <lineage>
        <taxon>Bacteria</taxon>
        <taxon>Pseudomonadati</taxon>
        <taxon>Bacteroidota</taxon>
        <taxon>Flavobacteriia</taxon>
        <taxon>Flavobacteriales</taxon>
        <taxon>Flavobacteriaceae</taxon>
        <taxon>Leeuwenhoekiella</taxon>
    </lineage>
</organism>